<reference evidence="1 2" key="1">
    <citation type="submission" date="2020-04" db="EMBL/GenBank/DDBJ databases">
        <title>Draft genome of Pyxidicoccus fallax type strain.</title>
        <authorList>
            <person name="Whitworth D.E."/>
        </authorList>
    </citation>
    <scope>NUCLEOTIDE SEQUENCE [LARGE SCALE GENOMIC DNA]</scope>
    <source>
        <strain evidence="1 2">DSM 14698</strain>
    </source>
</reference>
<dbReference type="RefSeq" id="WP_169346375.1">
    <property type="nucleotide sequence ID" value="NZ_JABBJJ010000087.1"/>
</dbReference>
<gene>
    <name evidence="1" type="ORF">HG543_19830</name>
</gene>
<keyword evidence="2" id="KW-1185">Reference proteome</keyword>
<sequence length="98" mass="11077">MTTTIEHADFHQVTALYPEEQELMAPEQLAVTPQSAAQLRYKASLWLTRAQREFHDAVFTRDGSEESRMRFASARAELDSAEAWALRVADAVSRPRGV</sequence>
<dbReference type="Proteomes" id="UP000518300">
    <property type="component" value="Unassembled WGS sequence"/>
</dbReference>
<proteinExistence type="predicted"/>
<accession>A0A848LGZ4</accession>
<feature type="non-terminal residue" evidence="1">
    <location>
        <position position="98"/>
    </location>
</feature>
<organism evidence="1 2">
    <name type="scientific">Pyxidicoccus fallax</name>
    <dbReference type="NCBI Taxonomy" id="394095"/>
    <lineage>
        <taxon>Bacteria</taxon>
        <taxon>Pseudomonadati</taxon>
        <taxon>Myxococcota</taxon>
        <taxon>Myxococcia</taxon>
        <taxon>Myxococcales</taxon>
        <taxon>Cystobacterineae</taxon>
        <taxon>Myxococcaceae</taxon>
        <taxon>Pyxidicoccus</taxon>
    </lineage>
</organism>
<evidence type="ECO:0000313" key="2">
    <source>
        <dbReference type="Proteomes" id="UP000518300"/>
    </source>
</evidence>
<name>A0A848LGZ4_9BACT</name>
<evidence type="ECO:0000313" key="1">
    <source>
        <dbReference type="EMBL" id="NMO17093.1"/>
    </source>
</evidence>
<dbReference type="EMBL" id="JABBJJ010000087">
    <property type="protein sequence ID" value="NMO17093.1"/>
    <property type="molecule type" value="Genomic_DNA"/>
</dbReference>
<dbReference type="AlphaFoldDB" id="A0A848LGZ4"/>
<protein>
    <submittedName>
        <fullName evidence="1">FruA-associating protein, FapA</fullName>
    </submittedName>
</protein>
<comment type="caution">
    <text evidence="1">The sequence shown here is derived from an EMBL/GenBank/DDBJ whole genome shotgun (WGS) entry which is preliminary data.</text>
</comment>